<dbReference type="Proteomes" id="UP000093476">
    <property type="component" value="Unassembled WGS sequence"/>
</dbReference>
<organism evidence="7 8">
    <name type="scientific">Photorhabdus australis subsp. thailandensis</name>
    <dbReference type="NCBI Taxonomy" id="2805096"/>
    <lineage>
        <taxon>Bacteria</taxon>
        <taxon>Pseudomonadati</taxon>
        <taxon>Pseudomonadota</taxon>
        <taxon>Gammaproteobacteria</taxon>
        <taxon>Enterobacterales</taxon>
        <taxon>Morganellaceae</taxon>
        <taxon>Photorhabdus</taxon>
    </lineage>
</organism>
<dbReference type="InterPro" id="IPR036523">
    <property type="entry name" value="SurE-like_sf"/>
</dbReference>
<dbReference type="PANTHER" id="PTHR30457:SF0">
    <property type="entry name" value="PHOSPHATASE, PUTATIVE (AFU_ORTHOLOGUE AFUA_4G01070)-RELATED"/>
    <property type="match status" value="1"/>
</dbReference>
<evidence type="ECO:0000256" key="5">
    <source>
        <dbReference type="ARBA" id="ARBA00022801"/>
    </source>
</evidence>
<reference evidence="7 8" key="1">
    <citation type="submission" date="2015-12" db="EMBL/GenBank/DDBJ databases">
        <title>Genome comparisons provide insights into the role of secondary metabolites in the pathogenic phase of the Photorhabdus life cycle.</title>
        <authorList>
            <person name="Tobias N.J."/>
            <person name="Mishra B."/>
            <person name="Gupta D.K."/>
            <person name="Thines M."/>
            <person name="Stinear T.P."/>
            <person name="Bode H.B."/>
        </authorList>
    </citation>
    <scope>NUCLEOTIDE SEQUENCE [LARGE SCALE GENOMIC DNA]</scope>
    <source>
        <strain evidence="7 8">PB68.1</strain>
    </source>
</reference>
<evidence type="ECO:0000259" key="6">
    <source>
        <dbReference type="Pfam" id="PF01975"/>
    </source>
</evidence>
<evidence type="ECO:0000256" key="3">
    <source>
        <dbReference type="ARBA" id="ARBA00012643"/>
    </source>
</evidence>
<dbReference type="RefSeq" id="WP_065824567.1">
    <property type="nucleotide sequence ID" value="NZ_CAWMQZ010000187.1"/>
</dbReference>
<dbReference type="Gene3D" id="3.40.1210.10">
    <property type="entry name" value="Survival protein SurE-like phosphatase/nucleotidase"/>
    <property type="match status" value="1"/>
</dbReference>
<evidence type="ECO:0000313" key="8">
    <source>
        <dbReference type="Proteomes" id="UP000093476"/>
    </source>
</evidence>
<dbReference type="PATRIC" id="fig|286156.4.peg.4639"/>
<accession>A0A1C0TZB5</accession>
<dbReference type="STRING" id="286156.Ppb6_04034"/>
<dbReference type="InterPro" id="IPR030048">
    <property type="entry name" value="SurE"/>
</dbReference>
<sequence>MKIVIVNDDGYKEPFHHDFVNHLKKLAFDVISVTPGENMSGFASAISIRNEVQFTEYASRMYKVHGTPVDCALIGIGLANYFWGKPDLFVSGINKGMNYGPCVIYSGTYAAARESSRQGVLAVSFSANETSSKLNRKILDGATLILEKILSEKFNNKNAILNVNFNSVLSDKLLIENEVINKSYNLFNVPNIKSVDEGIVRYSFNKKFEQLDFFTMIGLIHNLNNFSISSDDYGKFKDWLSKF</sequence>
<comment type="caution">
    <text evidence="7">The sequence shown here is derived from an EMBL/GenBank/DDBJ whole genome shotgun (WGS) entry which is preliminary data.</text>
</comment>
<evidence type="ECO:0000256" key="4">
    <source>
        <dbReference type="ARBA" id="ARBA00022723"/>
    </source>
</evidence>
<evidence type="ECO:0000256" key="1">
    <source>
        <dbReference type="ARBA" id="ARBA00000815"/>
    </source>
</evidence>
<dbReference type="EMBL" id="LOMY01000187">
    <property type="protein sequence ID" value="OCQ50936.1"/>
    <property type="molecule type" value="Genomic_DNA"/>
</dbReference>
<gene>
    <name evidence="7" type="primary">surE_2</name>
    <name evidence="7" type="ORF">Ppb6_04034</name>
</gene>
<dbReference type="SUPFAM" id="SSF64167">
    <property type="entry name" value="SurE-like"/>
    <property type="match status" value="1"/>
</dbReference>
<protein>
    <recommendedName>
        <fullName evidence="3">5'-nucleotidase</fullName>
        <ecNumber evidence="3">3.1.3.5</ecNumber>
    </recommendedName>
</protein>
<dbReference type="AlphaFoldDB" id="A0A1C0TZB5"/>
<name>A0A1C0TZB5_9GAMM</name>
<keyword evidence="8" id="KW-1185">Reference proteome</keyword>
<feature type="domain" description="Survival protein SurE-like phosphatase/nucleotidase" evidence="6">
    <location>
        <begin position="3"/>
        <end position="170"/>
    </location>
</feature>
<evidence type="ECO:0000313" key="7">
    <source>
        <dbReference type="EMBL" id="OCQ50936.1"/>
    </source>
</evidence>
<keyword evidence="5 7" id="KW-0378">Hydrolase</keyword>
<comment type="catalytic activity">
    <reaction evidence="1">
        <text>a ribonucleoside 5'-phosphate + H2O = a ribonucleoside + phosphate</text>
        <dbReference type="Rhea" id="RHEA:12484"/>
        <dbReference type="ChEBI" id="CHEBI:15377"/>
        <dbReference type="ChEBI" id="CHEBI:18254"/>
        <dbReference type="ChEBI" id="CHEBI:43474"/>
        <dbReference type="ChEBI" id="CHEBI:58043"/>
        <dbReference type="EC" id="3.1.3.5"/>
    </reaction>
</comment>
<comment type="similarity">
    <text evidence="2">Belongs to the SurE nucleotidase family.</text>
</comment>
<evidence type="ECO:0000256" key="2">
    <source>
        <dbReference type="ARBA" id="ARBA00011062"/>
    </source>
</evidence>
<dbReference type="EC" id="3.1.3.5" evidence="3"/>
<dbReference type="InterPro" id="IPR002828">
    <property type="entry name" value="SurE-like_Pase/nucleotidase"/>
</dbReference>
<keyword evidence="4" id="KW-0479">Metal-binding</keyword>
<proteinExistence type="inferred from homology"/>
<dbReference type="GO" id="GO:0008253">
    <property type="term" value="F:5'-nucleotidase activity"/>
    <property type="evidence" value="ECO:0007669"/>
    <property type="project" value="UniProtKB-EC"/>
</dbReference>
<dbReference type="Pfam" id="PF01975">
    <property type="entry name" value="SurE"/>
    <property type="match status" value="1"/>
</dbReference>
<dbReference type="GO" id="GO:0046872">
    <property type="term" value="F:metal ion binding"/>
    <property type="evidence" value="ECO:0007669"/>
    <property type="project" value="UniProtKB-KW"/>
</dbReference>
<dbReference type="PANTHER" id="PTHR30457">
    <property type="entry name" value="5'-NUCLEOTIDASE SURE"/>
    <property type="match status" value="1"/>
</dbReference>